<dbReference type="SUPFAM" id="SSF54160">
    <property type="entry name" value="Chromo domain-like"/>
    <property type="match status" value="1"/>
</dbReference>
<accession>A0AAP0QYZ4</accession>
<dbReference type="EMBL" id="JBCGBO010000003">
    <property type="protein sequence ID" value="KAK9216512.1"/>
    <property type="molecule type" value="Genomic_DNA"/>
</dbReference>
<dbReference type="AlphaFoldDB" id="A0AAP0QYZ4"/>
<dbReference type="Pfam" id="PF05712">
    <property type="entry name" value="MRG"/>
    <property type="match status" value="1"/>
</dbReference>
<dbReference type="PROSITE" id="PS51640">
    <property type="entry name" value="MRG"/>
    <property type="match status" value="1"/>
</dbReference>
<proteinExistence type="predicted"/>
<dbReference type="Gene3D" id="1.10.274.30">
    <property type="entry name" value="MRG domain"/>
    <property type="match status" value="1"/>
</dbReference>
<dbReference type="InterPro" id="IPR008676">
    <property type="entry name" value="MRG"/>
</dbReference>
<feature type="region of interest" description="Disordered" evidence="6">
    <location>
        <begin position="1"/>
        <end position="44"/>
    </location>
</feature>
<gene>
    <name evidence="8" type="ORF">WN944_008521</name>
</gene>
<dbReference type="InterPro" id="IPR016197">
    <property type="entry name" value="Chromo-like_dom_sf"/>
</dbReference>
<sequence>MKMGSLNAELNENDDHSGSATESDEPTNTKTETDEDKEKECPCPPTPASCPYQVNEKVLAFFQSHVYEAKVIQVQYRLKEWTFRVHYLGWNKSCNCLKFCFFNSWDEWVGVHRLMKDTEANRHRQPVFTKKRDEDKNLKSGHALQMKLRSSNVGRGRKRKNDSLNKETNGLQMENFVNIQIPPPLKKQLVDDCEFITHLGKLVKLPRTPNVDDILEKYCDYRSKKDGLIGLSKFLVSFVCKQWPDEVMIIIMVKSGVSKSVRVADSTGEIVKGLRCYFDKALPIMLLYKSEREQYEDSMAADVSPSSVYGAEHLLRLFVKLPELLVHAKIEEETLTLLQHKLVDLLKNVHSTKPYEITDIVLASCPTSQNYCSHLEESYVISIEGPITSYILSHGGASLLFCSPRKSQTELGSVGALNFYQKLCCSVVGKLMSLGRSCACVKLANCPVKVLSSSNSLCLVVGASVPTTPPDLESWMLPCDLLTYNGGMRPEQKQELTKIDMNDGNFRAMLQIIKFPY</sequence>
<dbReference type="GO" id="GO:0006355">
    <property type="term" value="P:regulation of DNA-templated transcription"/>
    <property type="evidence" value="ECO:0007669"/>
    <property type="project" value="InterPro"/>
</dbReference>
<dbReference type="PANTHER" id="PTHR10880">
    <property type="entry name" value="MORTALITY FACTOR 4-LIKE PROTEIN"/>
    <property type="match status" value="1"/>
</dbReference>
<evidence type="ECO:0000256" key="5">
    <source>
        <dbReference type="ARBA" id="ARBA00023242"/>
    </source>
</evidence>
<comment type="caution">
    <text evidence="8">The sequence shown here is derived from an EMBL/GenBank/DDBJ whole genome shotgun (WGS) entry which is preliminary data.</text>
</comment>
<keyword evidence="3" id="KW-0805">Transcription regulation</keyword>
<dbReference type="Proteomes" id="UP001428341">
    <property type="component" value="Unassembled WGS sequence"/>
</dbReference>
<evidence type="ECO:0000256" key="2">
    <source>
        <dbReference type="ARBA" id="ARBA00022853"/>
    </source>
</evidence>
<dbReference type="GO" id="GO:0006325">
    <property type="term" value="P:chromatin organization"/>
    <property type="evidence" value="ECO:0007669"/>
    <property type="project" value="UniProtKB-KW"/>
</dbReference>
<evidence type="ECO:0000256" key="3">
    <source>
        <dbReference type="ARBA" id="ARBA00023015"/>
    </source>
</evidence>
<dbReference type="Gene3D" id="2.30.30.140">
    <property type="match status" value="1"/>
</dbReference>
<feature type="domain" description="MRG" evidence="7">
    <location>
        <begin position="158"/>
        <end position="350"/>
    </location>
</feature>
<evidence type="ECO:0000256" key="4">
    <source>
        <dbReference type="ARBA" id="ARBA00023163"/>
    </source>
</evidence>
<keyword evidence="9" id="KW-1185">Reference proteome</keyword>
<keyword evidence="5" id="KW-0539">Nucleus</keyword>
<comment type="subcellular location">
    <subcellularLocation>
        <location evidence="1">Nucleus</location>
    </subcellularLocation>
</comment>
<organism evidence="8 9">
    <name type="scientific">Citrus x changshan-huyou</name>
    <dbReference type="NCBI Taxonomy" id="2935761"/>
    <lineage>
        <taxon>Eukaryota</taxon>
        <taxon>Viridiplantae</taxon>
        <taxon>Streptophyta</taxon>
        <taxon>Embryophyta</taxon>
        <taxon>Tracheophyta</taxon>
        <taxon>Spermatophyta</taxon>
        <taxon>Magnoliopsida</taxon>
        <taxon>eudicotyledons</taxon>
        <taxon>Gunneridae</taxon>
        <taxon>Pentapetalae</taxon>
        <taxon>rosids</taxon>
        <taxon>malvids</taxon>
        <taxon>Sapindales</taxon>
        <taxon>Rutaceae</taxon>
        <taxon>Aurantioideae</taxon>
        <taxon>Citrus</taxon>
    </lineage>
</organism>
<keyword evidence="4" id="KW-0804">Transcription</keyword>
<evidence type="ECO:0000313" key="9">
    <source>
        <dbReference type="Proteomes" id="UP001428341"/>
    </source>
</evidence>
<dbReference type="GO" id="GO:0000123">
    <property type="term" value="C:histone acetyltransferase complex"/>
    <property type="evidence" value="ECO:0007669"/>
    <property type="project" value="TreeGrafter"/>
</dbReference>
<name>A0AAP0QYZ4_9ROSI</name>
<dbReference type="PANTHER" id="PTHR10880:SF44">
    <property type="entry name" value="PROTEIN MRG2"/>
    <property type="match status" value="1"/>
</dbReference>
<dbReference type="InterPro" id="IPR026541">
    <property type="entry name" value="MRG_dom"/>
</dbReference>
<reference evidence="8 9" key="1">
    <citation type="submission" date="2024-05" db="EMBL/GenBank/DDBJ databases">
        <title>Haplotype-resolved chromosome-level genome assembly of Huyou (Citrus changshanensis).</title>
        <authorList>
            <person name="Miao C."/>
            <person name="Chen W."/>
            <person name="Wu Y."/>
            <person name="Wang L."/>
            <person name="Zhao S."/>
            <person name="Grierson D."/>
            <person name="Xu C."/>
            <person name="Chen K."/>
        </authorList>
    </citation>
    <scope>NUCLEOTIDE SEQUENCE [LARGE SCALE GENOMIC DNA]</scope>
    <source>
        <strain evidence="8">01-14</strain>
        <tissue evidence="8">Leaf</tissue>
    </source>
</reference>
<keyword evidence="2" id="KW-0156">Chromatin regulator</keyword>
<dbReference type="InterPro" id="IPR038217">
    <property type="entry name" value="MRG_C_sf"/>
</dbReference>
<protein>
    <recommendedName>
        <fullName evidence="7">MRG domain-containing protein</fullName>
    </recommendedName>
</protein>
<evidence type="ECO:0000256" key="6">
    <source>
        <dbReference type="SAM" id="MobiDB-lite"/>
    </source>
</evidence>
<evidence type="ECO:0000256" key="1">
    <source>
        <dbReference type="ARBA" id="ARBA00004123"/>
    </source>
</evidence>
<evidence type="ECO:0000259" key="7">
    <source>
        <dbReference type="Pfam" id="PF05712"/>
    </source>
</evidence>
<evidence type="ECO:0000313" key="8">
    <source>
        <dbReference type="EMBL" id="KAK9216512.1"/>
    </source>
</evidence>
<dbReference type="GO" id="GO:0005634">
    <property type="term" value="C:nucleus"/>
    <property type="evidence" value="ECO:0007669"/>
    <property type="project" value="UniProtKB-SubCell"/>
</dbReference>